<dbReference type="EMBL" id="GGEC01082717">
    <property type="protein sequence ID" value="MBX63201.1"/>
    <property type="molecule type" value="Transcribed_RNA"/>
</dbReference>
<proteinExistence type="predicted"/>
<reference evidence="1" key="1">
    <citation type="submission" date="2018-02" db="EMBL/GenBank/DDBJ databases">
        <title>Rhizophora mucronata_Transcriptome.</title>
        <authorList>
            <person name="Meera S.P."/>
            <person name="Sreeshan A."/>
            <person name="Augustine A."/>
        </authorList>
    </citation>
    <scope>NUCLEOTIDE SEQUENCE</scope>
    <source>
        <tissue evidence="1">Leaf</tissue>
    </source>
</reference>
<protein>
    <submittedName>
        <fullName evidence="1">Uncharacterized protein</fullName>
    </submittedName>
</protein>
<name>A0A2P2Q896_RHIMU</name>
<dbReference type="AlphaFoldDB" id="A0A2P2Q896"/>
<accession>A0A2P2Q896</accession>
<organism evidence="1">
    <name type="scientific">Rhizophora mucronata</name>
    <name type="common">Asiatic mangrove</name>
    <dbReference type="NCBI Taxonomy" id="61149"/>
    <lineage>
        <taxon>Eukaryota</taxon>
        <taxon>Viridiplantae</taxon>
        <taxon>Streptophyta</taxon>
        <taxon>Embryophyta</taxon>
        <taxon>Tracheophyta</taxon>
        <taxon>Spermatophyta</taxon>
        <taxon>Magnoliopsida</taxon>
        <taxon>eudicotyledons</taxon>
        <taxon>Gunneridae</taxon>
        <taxon>Pentapetalae</taxon>
        <taxon>rosids</taxon>
        <taxon>fabids</taxon>
        <taxon>Malpighiales</taxon>
        <taxon>Rhizophoraceae</taxon>
        <taxon>Rhizophora</taxon>
    </lineage>
</organism>
<sequence length="21" mass="2410">MIKIEALSLNIEPPSHGSFYY</sequence>
<evidence type="ECO:0000313" key="1">
    <source>
        <dbReference type="EMBL" id="MBX63201.1"/>
    </source>
</evidence>